<dbReference type="SUPFAM" id="SSF56349">
    <property type="entry name" value="DNA breaking-rejoining enzymes"/>
    <property type="match status" value="1"/>
</dbReference>
<organism evidence="3 4">
    <name type="scientific">Pseudolycoriella hygida</name>
    <dbReference type="NCBI Taxonomy" id="35572"/>
    <lineage>
        <taxon>Eukaryota</taxon>
        <taxon>Metazoa</taxon>
        <taxon>Ecdysozoa</taxon>
        <taxon>Arthropoda</taxon>
        <taxon>Hexapoda</taxon>
        <taxon>Insecta</taxon>
        <taxon>Pterygota</taxon>
        <taxon>Neoptera</taxon>
        <taxon>Endopterygota</taxon>
        <taxon>Diptera</taxon>
        <taxon>Nematocera</taxon>
        <taxon>Sciaroidea</taxon>
        <taxon>Sciaridae</taxon>
        <taxon>Pseudolycoriella</taxon>
    </lineage>
</organism>
<dbReference type="Gene3D" id="1.10.443.10">
    <property type="entry name" value="Intergrase catalytic core"/>
    <property type="match status" value="1"/>
</dbReference>
<reference evidence="3" key="1">
    <citation type="submission" date="2022-07" db="EMBL/GenBank/DDBJ databases">
        <authorList>
            <person name="Trinca V."/>
            <person name="Uliana J.V.C."/>
            <person name="Torres T.T."/>
            <person name="Ward R.J."/>
            <person name="Monesi N."/>
        </authorList>
    </citation>
    <scope>NUCLEOTIDE SEQUENCE</scope>
    <source>
        <strain evidence="3">HSMRA1968</strain>
        <tissue evidence="3">Whole embryos</tissue>
    </source>
</reference>
<dbReference type="GO" id="GO:0006310">
    <property type="term" value="P:DNA recombination"/>
    <property type="evidence" value="ECO:0007669"/>
    <property type="project" value="UniProtKB-KW"/>
</dbReference>
<proteinExistence type="predicted"/>
<dbReference type="AlphaFoldDB" id="A0A9Q0N676"/>
<evidence type="ECO:0000313" key="4">
    <source>
        <dbReference type="Proteomes" id="UP001151699"/>
    </source>
</evidence>
<keyword evidence="1" id="KW-0233">DNA recombination</keyword>
<evidence type="ECO:0000256" key="2">
    <source>
        <dbReference type="SAM" id="MobiDB-lite"/>
    </source>
</evidence>
<comment type="caution">
    <text evidence="3">The sequence shown here is derived from an EMBL/GenBank/DDBJ whole genome shotgun (WGS) entry which is preliminary data.</text>
</comment>
<name>A0A9Q0N676_9DIPT</name>
<keyword evidence="4" id="KW-1185">Reference proteome</keyword>
<dbReference type="Proteomes" id="UP001151699">
    <property type="component" value="Chromosome B"/>
</dbReference>
<dbReference type="InterPro" id="IPR011010">
    <property type="entry name" value="DNA_brk_join_enz"/>
</dbReference>
<evidence type="ECO:0000256" key="1">
    <source>
        <dbReference type="ARBA" id="ARBA00023172"/>
    </source>
</evidence>
<evidence type="ECO:0000313" key="3">
    <source>
        <dbReference type="EMBL" id="KAJ6643389.1"/>
    </source>
</evidence>
<dbReference type="InterPro" id="IPR013762">
    <property type="entry name" value="Integrase-like_cat_sf"/>
</dbReference>
<protein>
    <submittedName>
        <fullName evidence="3">Uncharacterized protein</fullName>
    </submittedName>
</protein>
<sequence>MDDDCCVRDSTTVHRTFCLGKSVDIGHAFRRTSASFIANSGEGMEMVQRIGGWASAKVTAGYIKSSLNYKNRTGNTILSAPPLTQPPLYRTPLVATALPGPPLHQPHLPGRPLPQPQLPGRPLPQPKLPGRPLLQSQLPGPPLPQPPLLQQTFPQPPLP</sequence>
<dbReference type="GO" id="GO:0003677">
    <property type="term" value="F:DNA binding"/>
    <property type="evidence" value="ECO:0007669"/>
    <property type="project" value="InterPro"/>
</dbReference>
<feature type="region of interest" description="Disordered" evidence="2">
    <location>
        <begin position="93"/>
        <end position="159"/>
    </location>
</feature>
<feature type="compositionally biased region" description="Pro residues" evidence="2">
    <location>
        <begin position="99"/>
        <end position="129"/>
    </location>
</feature>
<dbReference type="OrthoDB" id="6723718at2759"/>
<accession>A0A9Q0N676</accession>
<gene>
    <name evidence="3" type="ORF">Bhyg_08350</name>
</gene>
<dbReference type="GO" id="GO:0015074">
    <property type="term" value="P:DNA integration"/>
    <property type="evidence" value="ECO:0007669"/>
    <property type="project" value="InterPro"/>
</dbReference>
<dbReference type="EMBL" id="WJQU01000002">
    <property type="protein sequence ID" value="KAJ6643389.1"/>
    <property type="molecule type" value="Genomic_DNA"/>
</dbReference>